<dbReference type="SUPFAM" id="SSF56112">
    <property type="entry name" value="Protein kinase-like (PK-like)"/>
    <property type="match status" value="1"/>
</dbReference>
<dbReference type="InterPro" id="IPR002575">
    <property type="entry name" value="Aminoglycoside_PTrfase"/>
</dbReference>
<dbReference type="EMBL" id="JBHMBC010000040">
    <property type="protein sequence ID" value="MFB9822101.1"/>
    <property type="molecule type" value="Genomic_DNA"/>
</dbReference>
<comment type="caution">
    <text evidence="2">The sequence shown here is derived from an EMBL/GenBank/DDBJ whole genome shotgun (WGS) entry which is preliminary data.</text>
</comment>
<dbReference type="Gene3D" id="3.90.1200.10">
    <property type="match status" value="1"/>
</dbReference>
<gene>
    <name evidence="2" type="ORF">ACFFP1_21760</name>
</gene>
<dbReference type="Proteomes" id="UP001589702">
    <property type="component" value="Unassembled WGS sequence"/>
</dbReference>
<protein>
    <submittedName>
        <fullName evidence="2">Phosphotransferase</fullName>
    </submittedName>
</protein>
<dbReference type="InterPro" id="IPR011009">
    <property type="entry name" value="Kinase-like_dom_sf"/>
</dbReference>
<organism evidence="2 3">
    <name type="scientific">Arthrobacter ramosus</name>
    <dbReference type="NCBI Taxonomy" id="1672"/>
    <lineage>
        <taxon>Bacteria</taxon>
        <taxon>Bacillati</taxon>
        <taxon>Actinomycetota</taxon>
        <taxon>Actinomycetes</taxon>
        <taxon>Micrococcales</taxon>
        <taxon>Micrococcaceae</taxon>
        <taxon>Arthrobacter</taxon>
    </lineage>
</organism>
<evidence type="ECO:0000259" key="1">
    <source>
        <dbReference type="Pfam" id="PF01636"/>
    </source>
</evidence>
<sequence length="281" mass="30464">MTTDTRPYVEPGQPEPAVPLLGGDVTEGLVRVGDTVRRPASDASQRVRRLLDFLQSAGFQGAPRFLGIDESGRDTLSFVPGDTAGRPWPSWVADESSAISVARLVRAYDDAVQPLGIPGWGRTGDDADPHGCPASIAGPATFLAHMDITPENIVFRDGTAVALIDFDLVRPATRAEEVANLLLWWGAWMPATDRDPVMRQVDGASRAAVLVDAYGLGPVDRTKVVDVARNAAERSWHLMRRRAITQGGGWKRMWDEGVGDKILRRQAWLAENAAVLHAAIT</sequence>
<dbReference type="Pfam" id="PF01636">
    <property type="entry name" value="APH"/>
    <property type="match status" value="1"/>
</dbReference>
<proteinExistence type="predicted"/>
<reference evidence="2 3" key="1">
    <citation type="submission" date="2024-09" db="EMBL/GenBank/DDBJ databases">
        <authorList>
            <person name="Sun Q."/>
            <person name="Mori K."/>
        </authorList>
    </citation>
    <scope>NUCLEOTIDE SEQUENCE [LARGE SCALE GENOMIC DNA]</scope>
    <source>
        <strain evidence="2 3">JCM 1334</strain>
    </source>
</reference>
<keyword evidence="3" id="KW-1185">Reference proteome</keyword>
<accession>A0ABV5Y529</accession>
<name>A0ABV5Y529_ARTRM</name>
<evidence type="ECO:0000313" key="2">
    <source>
        <dbReference type="EMBL" id="MFB9822101.1"/>
    </source>
</evidence>
<feature type="domain" description="Aminoglycoside phosphotransferase" evidence="1">
    <location>
        <begin position="140"/>
        <end position="200"/>
    </location>
</feature>
<evidence type="ECO:0000313" key="3">
    <source>
        <dbReference type="Proteomes" id="UP001589702"/>
    </source>
</evidence>
<dbReference type="RefSeq" id="WP_234749781.1">
    <property type="nucleotide sequence ID" value="NZ_BAAAWN010000001.1"/>
</dbReference>